<protein>
    <submittedName>
        <fullName evidence="2">Uncharacterized protein</fullName>
    </submittedName>
</protein>
<name>A0ABR3DFV6_NEUIN</name>
<keyword evidence="3" id="KW-1185">Reference proteome</keyword>
<feature type="compositionally biased region" description="Low complexity" evidence="1">
    <location>
        <begin position="28"/>
        <end position="43"/>
    </location>
</feature>
<sequence length="109" mass="12084">MSTAHLSRNAAYRVLGPPSSDHPRDQLPIAQTPIAPPQITTTISTDTPAEGSSKKQKKREIFQEQLDAPIAKLDDAMKRIDTLTAKANQHDALIVRCDTLEGFIIRRPR</sequence>
<proteinExistence type="predicted"/>
<evidence type="ECO:0000313" key="2">
    <source>
        <dbReference type="EMBL" id="KAL0471565.1"/>
    </source>
</evidence>
<dbReference type="EMBL" id="JAVLET010000003">
    <property type="protein sequence ID" value="KAL0471565.1"/>
    <property type="molecule type" value="Genomic_DNA"/>
</dbReference>
<evidence type="ECO:0000313" key="3">
    <source>
        <dbReference type="Proteomes" id="UP001451303"/>
    </source>
</evidence>
<feature type="region of interest" description="Disordered" evidence="1">
    <location>
        <begin position="1"/>
        <end position="59"/>
    </location>
</feature>
<comment type="caution">
    <text evidence="2">The sequence shown here is derived from an EMBL/GenBank/DDBJ whole genome shotgun (WGS) entry which is preliminary data.</text>
</comment>
<gene>
    <name evidence="2" type="ORF">QR685DRAFT_570334</name>
</gene>
<reference evidence="2 3" key="1">
    <citation type="submission" date="2023-09" db="EMBL/GenBank/DDBJ databases">
        <title>Multi-omics analysis of a traditional fermented food reveals byproduct-associated fungal strains for waste-to-food upcycling.</title>
        <authorList>
            <consortium name="Lawrence Berkeley National Laboratory"/>
            <person name="Rekdal V.M."/>
            <person name="Villalobos-Escobedo J.M."/>
            <person name="Rodriguez-Valeron N."/>
            <person name="Garcia M.O."/>
            <person name="Vasquez D.P."/>
            <person name="Damayanti I."/>
            <person name="Sorensen P.M."/>
            <person name="Baidoo E.E."/>
            <person name="De Carvalho A.C."/>
            <person name="Riley R."/>
            <person name="Lipzen A."/>
            <person name="He G."/>
            <person name="Yan M."/>
            <person name="Haridas S."/>
            <person name="Daum C."/>
            <person name="Yoshinaga Y."/>
            <person name="Ng V."/>
            <person name="Grigoriev I.V."/>
            <person name="Munk R."/>
            <person name="Nuraida L."/>
            <person name="Wijaya C.H."/>
            <person name="Morales P.-C."/>
            <person name="Keasling J.D."/>
        </authorList>
    </citation>
    <scope>NUCLEOTIDE SEQUENCE [LARGE SCALE GENOMIC DNA]</scope>
    <source>
        <strain evidence="2 3">FGSC 2613</strain>
    </source>
</reference>
<organism evidence="2 3">
    <name type="scientific">Neurospora intermedia</name>
    <dbReference type="NCBI Taxonomy" id="5142"/>
    <lineage>
        <taxon>Eukaryota</taxon>
        <taxon>Fungi</taxon>
        <taxon>Dikarya</taxon>
        <taxon>Ascomycota</taxon>
        <taxon>Pezizomycotina</taxon>
        <taxon>Sordariomycetes</taxon>
        <taxon>Sordariomycetidae</taxon>
        <taxon>Sordariales</taxon>
        <taxon>Sordariaceae</taxon>
        <taxon>Neurospora</taxon>
    </lineage>
</organism>
<dbReference type="Proteomes" id="UP001451303">
    <property type="component" value="Unassembled WGS sequence"/>
</dbReference>
<accession>A0ABR3DFV6</accession>
<evidence type="ECO:0000256" key="1">
    <source>
        <dbReference type="SAM" id="MobiDB-lite"/>
    </source>
</evidence>